<proteinExistence type="predicted"/>
<sequence length="335" mass="39188">MFNLKKWLGTKFSDEKQAELSVYMLPNLPYDNRDFSARTKAITNAKTKRKEDTSAITPILPEIRAEGHLRWNQVSRLREAFRKAIADVREHRLPLPMEFQYDESEYVGERWHFILRDLKGFGQFHGEKKGYREFKDEDCVLKFVKAEKLEDGSEDEHKEKVVNYLNHWGYEIEDGGKTTAPFLPRNPGLLIQGFETTRTARLTNKLLINIEPIYVACMFTRFALDIITSSGARINELMQISCDKDCCVVTVDKSVSPPRKNYIFRLIPKGREEPDNYYMPEEAFKFMAEILKMLKESCKSNTIPEVQYDVDSRWQFCATLLSSKKFRFPLEPYVT</sequence>
<dbReference type="AlphaFoldDB" id="A0A0F7CIN5"/>
<evidence type="ECO:0000313" key="1">
    <source>
        <dbReference type="EMBL" id="AKG34785.1"/>
    </source>
</evidence>
<reference evidence="1 2" key="2">
    <citation type="journal article" date="2016" name="Genome Announc.">
        <title>Genome Sequence of a Gram-Positive Diazotroph, Paenibacillus durus Type Strain ATCC 35681.</title>
        <authorList>
            <person name="Halim M.A."/>
            <person name="Rahman A.Y."/>
            <person name="Sim K.S."/>
            <person name="Yam H.C."/>
            <person name="Rahim A.A."/>
            <person name="Ghazali A.H."/>
            <person name="Najimudin N."/>
        </authorList>
    </citation>
    <scope>NUCLEOTIDE SEQUENCE [LARGE SCALE GENOMIC DNA]</scope>
    <source>
        <strain evidence="1 2">ATCC 35681</strain>
    </source>
</reference>
<dbReference type="RefSeq" id="WP_025695554.1">
    <property type="nucleotide sequence ID" value="NZ_ASQQ01000333.1"/>
</dbReference>
<dbReference type="HOGENOM" id="CLU_828588_0_0_9"/>
<dbReference type="EMBL" id="CP011114">
    <property type="protein sequence ID" value="AKG34785.1"/>
    <property type="molecule type" value="Genomic_DNA"/>
</dbReference>
<dbReference type="PATRIC" id="fig|1333534.5.peg.2092"/>
<evidence type="ECO:0000313" key="2">
    <source>
        <dbReference type="Proteomes" id="UP000034189"/>
    </source>
</evidence>
<dbReference type="Proteomes" id="UP000034189">
    <property type="component" value="Chromosome"/>
</dbReference>
<organism evidence="1 2">
    <name type="scientific">Paenibacillus durus ATCC 35681</name>
    <dbReference type="NCBI Taxonomy" id="1333534"/>
    <lineage>
        <taxon>Bacteria</taxon>
        <taxon>Bacillati</taxon>
        <taxon>Bacillota</taxon>
        <taxon>Bacilli</taxon>
        <taxon>Bacillales</taxon>
        <taxon>Paenibacillaceae</taxon>
        <taxon>Paenibacillus</taxon>
    </lineage>
</organism>
<dbReference type="OrthoDB" id="2726692at2"/>
<reference evidence="1 2" key="1">
    <citation type="submission" date="2015-03" db="EMBL/GenBank/DDBJ databases">
        <authorList>
            <person name="Abdul Halim M."/>
        </authorList>
    </citation>
    <scope>NUCLEOTIDE SEQUENCE [LARGE SCALE GENOMIC DNA]</scope>
    <source>
        <strain evidence="1 2">ATCC 35681</strain>
    </source>
</reference>
<accession>A0A0F7CIN5</accession>
<protein>
    <submittedName>
        <fullName evidence="1">Uncharacterized protein</fullName>
    </submittedName>
</protein>
<gene>
    <name evidence="1" type="ORF">VK70_09550</name>
</gene>
<name>A0A0F7CIN5_PAEDU</name>